<dbReference type="NCBIfam" id="TIGR01965">
    <property type="entry name" value="VCBS_repeat"/>
    <property type="match status" value="2"/>
</dbReference>
<keyword evidence="4" id="KW-1185">Reference proteome</keyword>
<dbReference type="InterPro" id="IPR010221">
    <property type="entry name" value="VCBS_dom"/>
</dbReference>
<protein>
    <submittedName>
        <fullName evidence="3">DUF5801 domain-containing protein</fullName>
    </submittedName>
</protein>
<feature type="domain" description="DUF5801" evidence="2">
    <location>
        <begin position="2248"/>
        <end position="2405"/>
    </location>
</feature>
<dbReference type="Gene3D" id="2.60.40.10">
    <property type="entry name" value="Immunoglobulins"/>
    <property type="match status" value="1"/>
</dbReference>
<evidence type="ECO:0000259" key="2">
    <source>
        <dbReference type="Pfam" id="PF19116"/>
    </source>
</evidence>
<feature type="compositionally biased region" description="Acidic residues" evidence="1">
    <location>
        <begin position="1471"/>
        <end position="1484"/>
    </location>
</feature>
<dbReference type="InterPro" id="IPR013783">
    <property type="entry name" value="Ig-like_fold"/>
</dbReference>
<organism evidence="3 4">
    <name type="scientific">Sphingomicrobium sediminis</name>
    <dbReference type="NCBI Taxonomy" id="2950949"/>
    <lineage>
        <taxon>Bacteria</taxon>
        <taxon>Pseudomonadati</taxon>
        <taxon>Pseudomonadota</taxon>
        <taxon>Alphaproteobacteria</taxon>
        <taxon>Sphingomonadales</taxon>
        <taxon>Sphingomonadaceae</taxon>
        <taxon>Sphingomicrobium</taxon>
    </lineage>
</organism>
<reference evidence="3" key="1">
    <citation type="submission" date="2022-06" db="EMBL/GenBank/DDBJ databases">
        <title>Sphingomicrobium sedimins sp. nov., a marine bacterium isolated from tidal flat.</title>
        <authorList>
            <person name="Kim C.-H."/>
            <person name="Yoo Y."/>
            <person name="Kim J.-J."/>
        </authorList>
    </citation>
    <scope>NUCLEOTIDE SEQUENCE</scope>
    <source>
        <strain evidence="3">GRR-S6-50</strain>
    </source>
</reference>
<feature type="domain" description="DUF5801" evidence="2">
    <location>
        <begin position="2079"/>
        <end position="2225"/>
    </location>
</feature>
<dbReference type="Proteomes" id="UP001155128">
    <property type="component" value="Unassembled WGS sequence"/>
</dbReference>
<feature type="region of interest" description="Disordered" evidence="1">
    <location>
        <begin position="407"/>
        <end position="472"/>
    </location>
</feature>
<dbReference type="Pfam" id="PF17963">
    <property type="entry name" value="Big_9"/>
    <property type="match status" value="5"/>
</dbReference>
<feature type="region of interest" description="Disordered" evidence="1">
    <location>
        <begin position="660"/>
        <end position="723"/>
    </location>
</feature>
<accession>A0A9X2EIY7</accession>
<feature type="region of interest" description="Disordered" evidence="1">
    <location>
        <begin position="941"/>
        <end position="967"/>
    </location>
</feature>
<dbReference type="EMBL" id="JAMSHT010000001">
    <property type="protein sequence ID" value="MCM8558382.1"/>
    <property type="molecule type" value="Genomic_DNA"/>
</dbReference>
<name>A0A9X2EIY7_9SPHN</name>
<dbReference type="Pfam" id="PF19116">
    <property type="entry name" value="DUF5801"/>
    <property type="match status" value="3"/>
</dbReference>
<feature type="domain" description="DUF5801" evidence="2">
    <location>
        <begin position="1901"/>
        <end position="2042"/>
    </location>
</feature>
<feature type="region of interest" description="Disordered" evidence="1">
    <location>
        <begin position="1461"/>
        <end position="1484"/>
    </location>
</feature>
<sequence>MRNDDLSMTQDAGGPVVNANGDIQELPENAMRVQPGIGGTVMLPEGVELSDISVVGRDLVIELPDGSFMIVEGGAVFVPTLMIGDVEVPPTNLAALLIDDEPQPAAGDTPSSGGNFAVEVPPLDPGVPLGDLIPPTELTYTPPEIEDIGQAVDEEPEILIDTPEEPFPVPDANAIVDEAGLPNRGDEPEGTQEPTDGEFTNGEFVFASPDSPNAENDVSVNGIPITEVGQVIPGQYGNLIITGIQPGSITYDYVLLDNTTNGDVTDVFIVTITDPDGDSAEATLTIGIIDDAPVAVTDEVDLPSNGEAAGNVVSGDGSNAGAGSADTAGADGIAQVGIVVNGSPTFSNDPIVVSGDHGTLTFNPDGSWTYVRDNDAPLQDSDSFTYILVDGDGSESQAQLIINIDDKGPSIDVPTIGEAGTQVDEAGLPEGDGDPREAGEPAGSDEAADGNGADNDVPSETTSGTITYVPGDGATTIRIDGIEVTGVGQTFTNAEGTLTITSLSNGSIGYSFTLADNTSGDNTSTSFVVSVTDVDGDSAQGTLTIDIVDDEADAVNDTDSLGAGEYGPIGGNVMDNDFEGADGASVTAISSNNEPGNGSSPNGGGLEIQGEYGVLVINPDGTYTYTRDAGTPGGVQDVFTYTLTDGDTDSDTATLTITIADAEPELRVPGEDDDGTLVDEAGLNEGDGDPRGAGEPAGTGEASDNVPDNDDSETSSVGTITFGGGDGPLTVEINGETVTGAGQVIDGTYGSIEILSYDAGTGTITYEYTLADNTSGDATSDTFNVVVTDQDNDTANGSFTVEIVDDEPIAANDMNSIGEGLFGPVMGNVIDNDNVGADDATVTAIASNNEPGNTSSANGGGLEIDGEYGTLIINPDGSYTYTRDEGTPGGVQDVFTYTLTDGDTDTTTATLTITIADADVEVEIPQAGGDTTTVYEDALAERGSEPAGTDEAADGDGTDNDDTGEAVSGVIGFTSPDGLGGISIAGTALDLDAGFPQTVSSDATGKLVITGYTYDAMTGAGTISYTYTLLDNTLSDPDSVSFSVVVTDADGDSNAPGNLTIAIIDDAPEATNDSNSLGSGEFGPIGGNVIDNDNVGADDAVVFDVDSNNEPGNDPVNNAGVLTIQGEYGELVINPDGSYTYTRDAGTPGDVQDVFTYTLRDGDLDTTTATLTISIGDAGVTVDIPEPGGDDTTVYEDALAERGSEPAGTDEAADGDGTDNDDTGEVTSGVINFSAVDGLGSITVAGTTLVLTDPFPQTVSSDATGELVITGYTYDANTGAGTISYQYTLLDNTLSDPDSESFSVVVTDADGDSNAPGSLVIAIIDDAPEATNDSDSLGAGEFGPIGGNVIDNDNVGADDATVTAIASNNEPGNMSSANGGGLEIDGEYGTLIINPDGSYTYTRDAGTPGDVQDVFTYTLTDGDTDTTMATLTISIGDAGVTVDIPEPGGDDTTVYEDALAERGSEPAGTDEAADGDGTDNDDPGEVTSGVINFSAVDGLGSITVAGTTLVLTDPFPQTVSSDATGELVITGYTYDANTGAGTISYQYTLLDNTLTDPDSESFSVVVTDADGDSNAPGSLVIAIIDDAPETANDTDSIDEGAVSVTGNVITDAEANGDNGADNVGADDASVTDIDSNNVPANDFVLNGSDLVIDGQYGTLTISPDGTYVYALDNTNSDVNTLQNGQSLVETFTYTITDGDLDAETATLTITINGTNEGPTASNVTLTVSEEGLNDPDATDPHVGNPDDTGTGDGPGLNSATDSDSLNASDPDGDPLTFTLGEPVGNYYDADGNLIMWSGGGTNTIVGMAGGVPVITISVDGTGQVTATLSEPMYHGTPPSTGDAGEGQLSISLQATIDDGSAAPINRTVTINVQDDQPDVTVNDVDPTVDPHTDDGDNTVPLSVDESFLGVDVTANYGAFFTAAFGGDGPQGNDVDSGLVYDFVVAEGATNLVDTATGWTVQLRGDGTGLVQGYVTDGNVEYVVFELTVAADGDVTLDQQRAVSHTPDSGADQVVTLVGSNLIQLRATATDDDNDSVSKMVDITADLGFEDDGPTLVLADPTSDAGVTVQTSDADLSPTDTATSTNSLLPLFGITTQNYGADGQAGSNAFDDSFSLEVVGYDGTNGVLSDITVHDGVPVYLHEVGGFVIASTEALLTNVANANYVFVIGVDTTDGPDEGKLTVTQHQAIDHDGPSTLADGLVNAIYSVTITDGDGDQATDSKSVDLGGNISFADDAPVLDPSGNVPAGLVLDETEVGETDPDGPGASAPLDSVTTNFAGAFTLTNSSNDQPETITYALSLAGNNVASGLFALDPTAADGKGAEIVLNQSGNVITGSVGATSYFTITINPTNGDVTFAQQNNVWHGSTGDDDDVASATLTLDPGTILLNAVATDADGSSDPASIDLSNAYFAIEDDGPIVGTVGNAEDTLAVEMGETQLDASGNFSYTVGADTPTYTDAADSDFSSLTLGVSIGGNTIDPGDISQPTWVSEDANQATFSFSFTYDDGPATAGDATANGTIVFDKTNGTYTVSVDPIQSFSIETTSQGSAFTGYQLNSSTTDNTQPTIAVTTVRAESDIPGNSGDGFYVQFDSSKAPGNDSLDLTGGDNVFNAGELLTQGDSYVTVSNDSNGVAGDTVGKGEVLDMTFYSSNPFGFEEGNGGNPAELAGVSTIFFKLDGIGNNEDAIVILRVLNTDTMTETTIAIQVQNGDMLKQGDALGDFSSVVLDNNDALIVIEPNDYLTQMQIDSGDYVIVGAQIAASNGDLSGTAVDLNGAVGDSGGSNLAGGDISGDIDDTGFKISDIGFISVNSTPQDAILTFDATVRDADGDTEAATQFTVTFSSTATDSLTTMAVSQTSLSADNDVMAELDMVSSQSLMMGSALAIGFGFAAMDVKFGMQGMIEMESQGTQYVSPELDIDPGLAPMVANKVAIDGDMLGGETIDTEVSVDTSNISAKMPTLDSGLDMVEPEVAPEFQADQLAEPQVAVAPEFGGEIVMPGGDALAAMAAELGEAGLDGIAADAVILAEDGSVDALLDALGVPQAAPEVAIMPANDAVPIWDSALAGGFTGDFAANMGAEAMMLQPDAAGPMING</sequence>
<feature type="region of interest" description="Disordered" evidence="1">
    <location>
        <begin position="1730"/>
        <end position="1777"/>
    </location>
</feature>
<evidence type="ECO:0000313" key="3">
    <source>
        <dbReference type="EMBL" id="MCM8558382.1"/>
    </source>
</evidence>
<feature type="compositionally biased region" description="Acidic residues" evidence="1">
    <location>
        <begin position="1211"/>
        <end position="1224"/>
    </location>
</feature>
<dbReference type="InterPro" id="IPR043824">
    <property type="entry name" value="DUF5801"/>
</dbReference>
<evidence type="ECO:0000313" key="4">
    <source>
        <dbReference type="Proteomes" id="UP001155128"/>
    </source>
</evidence>
<dbReference type="RefSeq" id="WP_252115237.1">
    <property type="nucleotide sequence ID" value="NZ_JAMSHT010000001.1"/>
</dbReference>
<dbReference type="Gene3D" id="2.40.30.290">
    <property type="match status" value="1"/>
</dbReference>
<proteinExistence type="predicted"/>
<evidence type="ECO:0000256" key="1">
    <source>
        <dbReference type="SAM" id="MobiDB-lite"/>
    </source>
</evidence>
<feature type="compositionally biased region" description="Polar residues" evidence="1">
    <location>
        <begin position="1757"/>
        <end position="1767"/>
    </location>
</feature>
<feature type="region of interest" description="Disordered" evidence="1">
    <location>
        <begin position="1201"/>
        <end position="1225"/>
    </location>
</feature>
<feature type="compositionally biased region" description="Low complexity" evidence="1">
    <location>
        <begin position="442"/>
        <end position="456"/>
    </location>
</feature>
<gene>
    <name evidence="3" type="ORF">NDO55_11190</name>
</gene>
<feature type="compositionally biased region" description="Acidic residues" evidence="1">
    <location>
        <begin position="951"/>
        <end position="964"/>
    </location>
</feature>
<comment type="caution">
    <text evidence="3">The sequence shown here is derived from an EMBL/GenBank/DDBJ whole genome shotgun (WGS) entry which is preliminary data.</text>
</comment>